<evidence type="ECO:0000256" key="2">
    <source>
        <dbReference type="ARBA" id="ARBA00004417"/>
    </source>
</evidence>
<proteinExistence type="predicted"/>
<name>A0A7J4ZRU8_9BACT</name>
<keyword evidence="11" id="KW-0411">Iron-sulfur</keyword>
<comment type="subunit">
    <text evidence="14">Heterotetramer with 2 beta subunits.</text>
</comment>
<keyword evidence="3" id="KW-1003">Cell membrane</keyword>
<evidence type="ECO:0000256" key="6">
    <source>
        <dbReference type="ARBA" id="ARBA00022714"/>
    </source>
</evidence>
<dbReference type="RefSeq" id="WP_151128417.1">
    <property type="nucleotide sequence ID" value="NZ_VZQZ01000005.1"/>
</dbReference>
<dbReference type="PANTHER" id="PTHR43105">
    <property type="entry name" value="RESPIRATORY NITRATE REDUCTASE"/>
    <property type="match status" value="1"/>
</dbReference>
<dbReference type="FunFam" id="3.10.20.740:FF:000005">
    <property type="entry name" value="NADH:ubiquinone oxidoreductase subunit"/>
    <property type="match status" value="1"/>
</dbReference>
<evidence type="ECO:0000256" key="7">
    <source>
        <dbReference type="ARBA" id="ARBA00022723"/>
    </source>
</evidence>
<dbReference type="GO" id="GO:0043546">
    <property type="term" value="F:molybdopterin cofactor binding"/>
    <property type="evidence" value="ECO:0007669"/>
    <property type="project" value="InterPro"/>
</dbReference>
<dbReference type="SUPFAM" id="SSF54862">
    <property type="entry name" value="4Fe-4S ferredoxins"/>
    <property type="match status" value="1"/>
</dbReference>
<dbReference type="GO" id="GO:0016491">
    <property type="term" value="F:oxidoreductase activity"/>
    <property type="evidence" value="ECO:0007669"/>
    <property type="project" value="UniProtKB-KW"/>
</dbReference>
<evidence type="ECO:0000256" key="3">
    <source>
        <dbReference type="ARBA" id="ARBA00022475"/>
    </source>
</evidence>
<dbReference type="Pfam" id="PF22117">
    <property type="entry name" value="Fer4_Nqo3"/>
    <property type="match status" value="1"/>
</dbReference>
<evidence type="ECO:0000256" key="14">
    <source>
        <dbReference type="ARBA" id="ARBA00064297"/>
    </source>
</evidence>
<dbReference type="EMBL" id="VZQZ01000005">
    <property type="protein sequence ID" value="KAB0665379.1"/>
    <property type="molecule type" value="Genomic_DNA"/>
</dbReference>
<dbReference type="GO" id="GO:0051537">
    <property type="term" value="F:2 iron, 2 sulfur cluster binding"/>
    <property type="evidence" value="ECO:0007669"/>
    <property type="project" value="UniProtKB-KW"/>
</dbReference>
<dbReference type="InterPro" id="IPR001041">
    <property type="entry name" value="2Fe-2S_ferredoxin-type"/>
</dbReference>
<keyword evidence="6" id="KW-0001">2Fe-2S</keyword>
<dbReference type="PROSITE" id="PS00198">
    <property type="entry name" value="4FE4S_FER_1"/>
    <property type="match status" value="1"/>
</dbReference>
<sequence length="865" mass="92113">MVTLTIDGRQIQVPAGTTILDAAAGLGIKIPTLCWLKKVSTTGACRICVVEIEGVDRFMTACNTPVKDGIVVTTTSPQLEKARKKTLELMLVNHPLDCPVCDAGGECDLQDTCFALKVDRNEYAAEREPLPIIYDWPLIENCSTRCILCEKCVKVCHEIVGADAIEVKNCGDRSLIGTVDGKPLNCDFCGNCINACPTGTLISKPFKFRGRPWTFDVTRSVCAFCSSGCQIDYHSRDGRVERVTSSDDGFNRGNLCINGRFGYAAFNSSGRLTEPLLKDVAGKQQEVGWDQALSTVAARLKDIVSASGGASVAGIGSPRVTNEESYLFQKFLRCAVGTNNIDSEARLGYFPAQLIQWRMLGYSGGTAAMDAIEQATAVVVLGSDLKAESAGFAYRVIRAVTRNDAKLVVAGARASWITPFANAFLQYRSGSEAWLVAGLNKAILAEGLENKAFIDADTKEFAAFTTALGGISYEQIVEASGVGEAELREAARLIGANGRVAVIYGAEIMRSVDAANAVTGVVNLSLLTGAAGTGGAGIYPLDEKNNTQGMLDMGVCPEYLPGYHGYDHAAARFAADWKAAVPAVPGKDLFQIVEGIEKGEIRALYVMGSDPLHFMPDRNRILKALQKLDLLVVQDLFLTDTARLAHIVLPAASGAEKSGSFTSVDNRVQCFPRAVAPAGDARTDGEILAKLHDLVSPVANITAASAEDLHHEIARLTGLYSEQCDHEGCRMGRAKNRPALSDKPATFAPVTPTPPARRDGAYPLSLIVGPVLHHNGTFSTWSDNNMAVAGEAYVEIAPADARKAGITTGSAVKISSSRGSIILTARVLDTAPEGTLFVPVHFREAQVNLLTQGAGATVGAKLEKA</sequence>
<keyword evidence="4" id="KW-0004">4Fe-4S</keyword>
<dbReference type="InterPro" id="IPR019574">
    <property type="entry name" value="NADH_UbQ_OxRdtase_Gsu_4Fe4S-bd"/>
</dbReference>
<dbReference type="AlphaFoldDB" id="A0A7J4ZRU8"/>
<reference evidence="21 22" key="1">
    <citation type="submission" date="2019-09" db="EMBL/GenBank/DDBJ databases">
        <title>Geobacter sp. Red96, a novel strain isolated from paddy soil.</title>
        <authorList>
            <person name="Xu Z."/>
            <person name="Masuda Y."/>
            <person name="Itoh H."/>
            <person name="Senoo K."/>
        </authorList>
    </citation>
    <scope>NUCLEOTIDE SEQUENCE [LARGE SCALE GENOMIC DNA]</scope>
    <source>
        <strain evidence="21 22">Red96</strain>
    </source>
</reference>
<dbReference type="SMART" id="SM00929">
    <property type="entry name" value="NADH-G_4Fe-4S_3"/>
    <property type="match status" value="1"/>
</dbReference>
<dbReference type="PROSITE" id="PS51669">
    <property type="entry name" value="4FE4S_MOW_BIS_MGD"/>
    <property type="match status" value="1"/>
</dbReference>
<evidence type="ECO:0000256" key="5">
    <source>
        <dbReference type="ARBA" id="ARBA00022519"/>
    </source>
</evidence>
<feature type="domain" description="4Fe-4S ferredoxin-type" evidence="18">
    <location>
        <begin position="177"/>
        <end position="206"/>
    </location>
</feature>
<evidence type="ECO:0000259" key="18">
    <source>
        <dbReference type="PROSITE" id="PS51379"/>
    </source>
</evidence>
<evidence type="ECO:0000259" key="20">
    <source>
        <dbReference type="PROSITE" id="PS51839"/>
    </source>
</evidence>
<evidence type="ECO:0000259" key="17">
    <source>
        <dbReference type="PROSITE" id="PS51085"/>
    </source>
</evidence>
<keyword evidence="9" id="KW-0560">Oxidoreductase</keyword>
<dbReference type="SMART" id="SM00926">
    <property type="entry name" value="Molybdop_Fe4S4"/>
    <property type="match status" value="1"/>
</dbReference>
<dbReference type="InterPro" id="IPR000283">
    <property type="entry name" value="NADH_UbQ_OxRdtase_75kDa_su_CS"/>
</dbReference>
<dbReference type="PIRSF" id="PIRSF036643">
    <property type="entry name" value="FDH_alpha"/>
    <property type="match status" value="1"/>
</dbReference>
<dbReference type="PROSITE" id="PS00642">
    <property type="entry name" value="COMPLEX1_75K_2"/>
    <property type="match status" value="1"/>
</dbReference>
<dbReference type="GO" id="GO:0008137">
    <property type="term" value="F:NADH dehydrogenase (ubiquinone) activity"/>
    <property type="evidence" value="ECO:0007669"/>
    <property type="project" value="InterPro"/>
</dbReference>
<dbReference type="Gene3D" id="3.40.50.740">
    <property type="match status" value="1"/>
</dbReference>
<keyword evidence="7" id="KW-0479">Metal-binding</keyword>
<dbReference type="GO" id="GO:0051539">
    <property type="term" value="F:4 iron, 4 sulfur cluster binding"/>
    <property type="evidence" value="ECO:0007669"/>
    <property type="project" value="UniProtKB-KW"/>
</dbReference>
<dbReference type="GO" id="GO:0005886">
    <property type="term" value="C:plasma membrane"/>
    <property type="evidence" value="ECO:0007669"/>
    <property type="project" value="UniProtKB-SubCell"/>
</dbReference>
<dbReference type="InterPro" id="IPR054351">
    <property type="entry name" value="NADH_UbQ_OxRdtase_ferredoxin"/>
</dbReference>
<protein>
    <recommendedName>
        <fullName evidence="15">NADPH-Fe(3+) oxidoreductase subunit alpha</fullName>
    </recommendedName>
    <alternativeName>
        <fullName evidence="16">Soluble Fe(3+) reductase alpha subunit</fullName>
    </alternativeName>
</protein>
<dbReference type="InterPro" id="IPR050123">
    <property type="entry name" value="Prok_molybdopt-oxidoreductase"/>
</dbReference>
<comment type="caution">
    <text evidence="21">The sequence shown here is derived from an EMBL/GenBank/DDBJ whole genome shotgun (WGS) entry which is preliminary data.</text>
</comment>
<keyword evidence="5" id="KW-0997">Cell inner membrane</keyword>
<dbReference type="InterPro" id="IPR006963">
    <property type="entry name" value="Mopterin_OxRdtase_4Fe-4S_dom"/>
</dbReference>
<dbReference type="GO" id="GO:0042773">
    <property type="term" value="P:ATP synthesis coupled electron transport"/>
    <property type="evidence" value="ECO:0007669"/>
    <property type="project" value="InterPro"/>
</dbReference>
<evidence type="ECO:0000256" key="11">
    <source>
        <dbReference type="ARBA" id="ARBA00023014"/>
    </source>
</evidence>
<accession>A0A7J4ZRU8</accession>
<evidence type="ECO:0000256" key="8">
    <source>
        <dbReference type="ARBA" id="ARBA00022737"/>
    </source>
</evidence>
<keyword evidence="12" id="KW-0472">Membrane</keyword>
<dbReference type="CDD" id="cd00207">
    <property type="entry name" value="fer2"/>
    <property type="match status" value="1"/>
</dbReference>
<evidence type="ECO:0000256" key="15">
    <source>
        <dbReference type="ARBA" id="ARBA00067659"/>
    </source>
</evidence>
<organism evidence="21 22">
    <name type="scientific">Oryzomonas japonica</name>
    <dbReference type="NCBI Taxonomy" id="2603858"/>
    <lineage>
        <taxon>Bacteria</taxon>
        <taxon>Pseudomonadati</taxon>
        <taxon>Thermodesulfobacteriota</taxon>
        <taxon>Desulfuromonadia</taxon>
        <taxon>Geobacterales</taxon>
        <taxon>Geobacteraceae</taxon>
        <taxon>Oryzomonas</taxon>
    </lineage>
</organism>
<comment type="cofactor">
    <cofactor evidence="1">
        <name>[4Fe-4S] cluster</name>
        <dbReference type="ChEBI" id="CHEBI:49883"/>
    </cofactor>
</comment>
<evidence type="ECO:0000256" key="4">
    <source>
        <dbReference type="ARBA" id="ARBA00022485"/>
    </source>
</evidence>
<evidence type="ECO:0000259" key="19">
    <source>
        <dbReference type="PROSITE" id="PS51669"/>
    </source>
</evidence>
<keyword evidence="22" id="KW-1185">Reference proteome</keyword>
<dbReference type="InterPro" id="IPR009010">
    <property type="entry name" value="Asp_de-COase-like_dom_sf"/>
</dbReference>
<dbReference type="Gene3D" id="2.20.25.90">
    <property type="entry name" value="ADC-like domains"/>
    <property type="match status" value="1"/>
</dbReference>
<dbReference type="PROSITE" id="PS51379">
    <property type="entry name" value="4FE4S_FER_2"/>
    <property type="match status" value="1"/>
</dbReference>
<feature type="domain" description="4Fe-4S Mo/W bis-MGD-type" evidence="19">
    <location>
        <begin position="215"/>
        <end position="270"/>
    </location>
</feature>
<dbReference type="Pfam" id="PF13510">
    <property type="entry name" value="Fer2_4"/>
    <property type="match status" value="1"/>
</dbReference>
<evidence type="ECO:0000313" key="21">
    <source>
        <dbReference type="EMBL" id="KAB0665379.1"/>
    </source>
</evidence>
<comment type="cofactor">
    <cofactor evidence="13">
        <name>[2Fe-2S] cluster</name>
        <dbReference type="ChEBI" id="CHEBI:190135"/>
    </cofactor>
</comment>
<dbReference type="InterPro" id="IPR017896">
    <property type="entry name" value="4Fe4S_Fe-S-bd"/>
</dbReference>
<dbReference type="Pfam" id="PF10588">
    <property type="entry name" value="NADH-G_4Fe-4S_3"/>
    <property type="match status" value="1"/>
</dbReference>
<gene>
    <name evidence="21" type="ORF">F6V25_09860</name>
</gene>
<dbReference type="SUPFAM" id="SSF53706">
    <property type="entry name" value="Formate dehydrogenase/DMSO reductase, domains 1-3"/>
    <property type="match status" value="1"/>
</dbReference>
<evidence type="ECO:0000256" key="1">
    <source>
        <dbReference type="ARBA" id="ARBA00001966"/>
    </source>
</evidence>
<dbReference type="Proteomes" id="UP000420562">
    <property type="component" value="Unassembled WGS sequence"/>
</dbReference>
<evidence type="ECO:0000256" key="10">
    <source>
        <dbReference type="ARBA" id="ARBA00023004"/>
    </source>
</evidence>
<dbReference type="SUPFAM" id="SSF50692">
    <property type="entry name" value="ADC-like"/>
    <property type="match status" value="1"/>
</dbReference>
<evidence type="ECO:0000256" key="13">
    <source>
        <dbReference type="ARBA" id="ARBA00034078"/>
    </source>
</evidence>
<evidence type="ECO:0000313" key="22">
    <source>
        <dbReference type="Proteomes" id="UP000420562"/>
    </source>
</evidence>
<evidence type="ECO:0000256" key="12">
    <source>
        <dbReference type="ARBA" id="ARBA00023136"/>
    </source>
</evidence>
<evidence type="ECO:0000256" key="16">
    <source>
        <dbReference type="ARBA" id="ARBA00076894"/>
    </source>
</evidence>
<comment type="subcellular location">
    <subcellularLocation>
        <location evidence="2">Cell inner membrane</location>
        <topology evidence="2">Peripheral membrane protein</topology>
    </subcellularLocation>
</comment>
<dbReference type="PROSITE" id="PS00641">
    <property type="entry name" value="COMPLEX1_75K_1"/>
    <property type="match status" value="1"/>
</dbReference>
<dbReference type="Gene3D" id="3.10.20.740">
    <property type="match status" value="1"/>
</dbReference>
<dbReference type="PROSITE" id="PS51085">
    <property type="entry name" value="2FE2S_FER_2"/>
    <property type="match status" value="1"/>
</dbReference>
<dbReference type="PROSITE" id="PS51839">
    <property type="entry name" value="4FE4S_HC3"/>
    <property type="match status" value="1"/>
</dbReference>
<dbReference type="PANTHER" id="PTHR43105:SF9">
    <property type="entry name" value="NADPH-FE(3+) OXIDOREDUCTASE SUBUNIT ALPHA"/>
    <property type="match status" value="1"/>
</dbReference>
<dbReference type="InterPro" id="IPR006656">
    <property type="entry name" value="Mopterin_OxRdtase"/>
</dbReference>
<dbReference type="Gene3D" id="2.40.40.20">
    <property type="match status" value="1"/>
</dbReference>
<dbReference type="Gene3D" id="3.40.228.10">
    <property type="entry name" value="Dimethylsulfoxide Reductase, domain 2"/>
    <property type="match status" value="1"/>
</dbReference>
<dbReference type="Pfam" id="PF01568">
    <property type="entry name" value="Molydop_binding"/>
    <property type="match status" value="1"/>
</dbReference>
<dbReference type="Pfam" id="PF04879">
    <property type="entry name" value="Molybdop_Fe4S4"/>
    <property type="match status" value="1"/>
</dbReference>
<dbReference type="SUPFAM" id="SSF54292">
    <property type="entry name" value="2Fe-2S ferredoxin-like"/>
    <property type="match status" value="1"/>
</dbReference>
<keyword evidence="10" id="KW-0408">Iron</keyword>
<dbReference type="GO" id="GO:0046872">
    <property type="term" value="F:metal ion binding"/>
    <property type="evidence" value="ECO:0007669"/>
    <property type="project" value="UniProtKB-KW"/>
</dbReference>
<keyword evidence="8" id="KW-0677">Repeat</keyword>
<feature type="domain" description="4Fe-4S His(Cys)3-ligated-type" evidence="20">
    <location>
        <begin position="78"/>
        <end position="117"/>
    </location>
</feature>
<feature type="domain" description="2Fe-2S ferredoxin-type" evidence="17">
    <location>
        <begin position="1"/>
        <end position="78"/>
    </location>
</feature>
<dbReference type="FunFam" id="3.30.70.20:FF:000035">
    <property type="entry name" value="Iron hydrogenase 1"/>
    <property type="match status" value="1"/>
</dbReference>
<evidence type="ECO:0000256" key="9">
    <source>
        <dbReference type="ARBA" id="ARBA00023002"/>
    </source>
</evidence>
<dbReference type="InterPro" id="IPR006657">
    <property type="entry name" value="MoPterin_dinucl-bd_dom"/>
</dbReference>
<dbReference type="InterPro" id="IPR017900">
    <property type="entry name" value="4Fe4S_Fe_S_CS"/>
</dbReference>
<dbReference type="InterPro" id="IPR036010">
    <property type="entry name" value="2Fe-2S_ferredoxin-like_sf"/>
</dbReference>
<dbReference type="Gene3D" id="3.30.70.20">
    <property type="match status" value="1"/>
</dbReference>
<dbReference type="Pfam" id="PF00384">
    <property type="entry name" value="Molybdopterin"/>
    <property type="match status" value="1"/>
</dbReference>